<evidence type="ECO:0000313" key="4">
    <source>
        <dbReference type="Proteomes" id="UP000298663"/>
    </source>
</evidence>
<gene>
    <name evidence="3" type="ORF">L596_027963</name>
</gene>
<dbReference type="EMBL" id="AZBU02000011">
    <property type="protein sequence ID" value="TKR60768.1"/>
    <property type="molecule type" value="Genomic_DNA"/>
</dbReference>
<dbReference type="PANTHER" id="PTHR10796">
    <property type="entry name" value="PATCHED-RELATED"/>
    <property type="match status" value="1"/>
</dbReference>
<dbReference type="GO" id="GO:0005886">
    <property type="term" value="C:plasma membrane"/>
    <property type="evidence" value="ECO:0007669"/>
    <property type="project" value="TreeGrafter"/>
</dbReference>
<dbReference type="OrthoDB" id="6510177at2759"/>
<evidence type="ECO:0000256" key="1">
    <source>
        <dbReference type="SAM" id="MobiDB-lite"/>
    </source>
</evidence>
<sequence>MENLEFNYADITEFLSLSSYSFWAATLRTNAECCNRGFPSASNSSSAPRIHHPRPLQRTLSPRGGVAGDCEELLRPRRGRLSRAGSIRGSKPNTLHYDMANIGQRPHLHGNRLHNPDSRSFEHLRRYFLRSFGQRRRHRLSLSLGHWNRPAQHGRALMSIGLGGHHCAHQLPLLLGQGRNDQHTANAWNTRSSGSDGQHCKLSAMIAMIPILLKPSYLGIVFLKTLTLVSVFGLFHGLILLPAILTAFDDLFSRRKKVLPVLPPVLVLPIPARFGSMKEKHEEE</sequence>
<keyword evidence="2" id="KW-1133">Transmembrane helix</keyword>
<protein>
    <recommendedName>
        <fullName evidence="5">SSD domain-containing protein</fullName>
    </recommendedName>
</protein>
<evidence type="ECO:0000256" key="2">
    <source>
        <dbReference type="SAM" id="Phobius"/>
    </source>
</evidence>
<evidence type="ECO:0000313" key="3">
    <source>
        <dbReference type="EMBL" id="TKR60768.1"/>
    </source>
</evidence>
<keyword evidence="2" id="KW-0812">Transmembrane</keyword>
<dbReference type="Proteomes" id="UP000298663">
    <property type="component" value="Unassembled WGS sequence"/>
</dbReference>
<reference evidence="3 4" key="1">
    <citation type="journal article" date="2015" name="Genome Biol.">
        <title>Comparative genomics of Steinernema reveals deeply conserved gene regulatory networks.</title>
        <authorList>
            <person name="Dillman A.R."/>
            <person name="Macchietto M."/>
            <person name="Porter C.F."/>
            <person name="Rogers A."/>
            <person name="Williams B."/>
            <person name="Antoshechkin I."/>
            <person name="Lee M.M."/>
            <person name="Goodwin Z."/>
            <person name="Lu X."/>
            <person name="Lewis E.E."/>
            <person name="Goodrich-Blair H."/>
            <person name="Stock S.P."/>
            <person name="Adams B.J."/>
            <person name="Sternberg P.W."/>
            <person name="Mortazavi A."/>
        </authorList>
    </citation>
    <scope>NUCLEOTIDE SEQUENCE [LARGE SCALE GENOMIC DNA]</scope>
    <source>
        <strain evidence="3 4">ALL</strain>
    </source>
</reference>
<name>A0A4U5LX16_STECR</name>
<proteinExistence type="predicted"/>
<dbReference type="InterPro" id="IPR051697">
    <property type="entry name" value="Patched_domain-protein"/>
</dbReference>
<feature type="region of interest" description="Disordered" evidence="1">
    <location>
        <begin position="39"/>
        <end position="67"/>
    </location>
</feature>
<accession>A0A4U5LX16</accession>
<comment type="caution">
    <text evidence="3">The sequence shown here is derived from an EMBL/GenBank/DDBJ whole genome shotgun (WGS) entry which is preliminary data.</text>
</comment>
<dbReference type="GO" id="GO:0030659">
    <property type="term" value="C:cytoplasmic vesicle membrane"/>
    <property type="evidence" value="ECO:0007669"/>
    <property type="project" value="TreeGrafter"/>
</dbReference>
<dbReference type="PANTHER" id="PTHR10796:SF104">
    <property type="entry name" value="SSD DOMAIN-CONTAINING PROTEIN"/>
    <property type="match status" value="1"/>
</dbReference>
<dbReference type="AlphaFoldDB" id="A0A4U5LX16"/>
<feature type="transmembrane region" description="Helical" evidence="2">
    <location>
        <begin position="229"/>
        <end position="248"/>
    </location>
</feature>
<evidence type="ECO:0008006" key="5">
    <source>
        <dbReference type="Google" id="ProtNLM"/>
    </source>
</evidence>
<dbReference type="GO" id="GO:0018996">
    <property type="term" value="P:molting cycle, collagen and cuticulin-based cuticle"/>
    <property type="evidence" value="ECO:0007669"/>
    <property type="project" value="TreeGrafter"/>
</dbReference>
<organism evidence="3 4">
    <name type="scientific">Steinernema carpocapsae</name>
    <name type="common">Entomopathogenic nematode</name>
    <dbReference type="NCBI Taxonomy" id="34508"/>
    <lineage>
        <taxon>Eukaryota</taxon>
        <taxon>Metazoa</taxon>
        <taxon>Ecdysozoa</taxon>
        <taxon>Nematoda</taxon>
        <taxon>Chromadorea</taxon>
        <taxon>Rhabditida</taxon>
        <taxon>Tylenchina</taxon>
        <taxon>Panagrolaimomorpha</taxon>
        <taxon>Strongyloidoidea</taxon>
        <taxon>Steinernematidae</taxon>
        <taxon>Steinernema</taxon>
    </lineage>
</organism>
<reference evidence="3 4" key="2">
    <citation type="journal article" date="2019" name="G3 (Bethesda)">
        <title>Hybrid Assembly of the Genome of the Entomopathogenic Nematode Steinernema carpocapsae Identifies the X-Chromosome.</title>
        <authorList>
            <person name="Serra L."/>
            <person name="Macchietto M."/>
            <person name="Macias-Munoz A."/>
            <person name="McGill C.J."/>
            <person name="Rodriguez I.M."/>
            <person name="Rodriguez B."/>
            <person name="Murad R."/>
            <person name="Mortazavi A."/>
        </authorList>
    </citation>
    <scope>NUCLEOTIDE SEQUENCE [LARGE SCALE GENOMIC DNA]</scope>
    <source>
        <strain evidence="3 4">ALL</strain>
    </source>
</reference>
<keyword evidence="4" id="KW-1185">Reference proteome</keyword>
<dbReference type="GO" id="GO:0006897">
    <property type="term" value="P:endocytosis"/>
    <property type="evidence" value="ECO:0007669"/>
    <property type="project" value="TreeGrafter"/>
</dbReference>
<keyword evidence="2" id="KW-0472">Membrane</keyword>